<feature type="region of interest" description="Disordered" evidence="1">
    <location>
        <begin position="1"/>
        <end position="52"/>
    </location>
</feature>
<keyword evidence="3" id="KW-1185">Reference proteome</keyword>
<dbReference type="Gramene" id="ONIVA01G13670.1">
    <property type="protein sequence ID" value="ONIVA01G13670.1"/>
    <property type="gene ID" value="ONIVA01G13670"/>
</dbReference>
<protein>
    <submittedName>
        <fullName evidence="2">Uncharacterized protein</fullName>
    </submittedName>
</protein>
<proteinExistence type="predicted"/>
<dbReference type="Proteomes" id="UP000006591">
    <property type="component" value="Chromosome 1"/>
</dbReference>
<evidence type="ECO:0000313" key="2">
    <source>
        <dbReference type="EnsemblPlants" id="ONIVA01G13670.1"/>
    </source>
</evidence>
<name>A0A0E0FK35_ORYNI</name>
<evidence type="ECO:0000313" key="3">
    <source>
        <dbReference type="Proteomes" id="UP000006591"/>
    </source>
</evidence>
<reference evidence="2" key="1">
    <citation type="submission" date="2015-04" db="UniProtKB">
        <authorList>
            <consortium name="EnsemblPlants"/>
        </authorList>
    </citation>
    <scope>IDENTIFICATION</scope>
    <source>
        <strain evidence="2">SL10</strain>
    </source>
</reference>
<reference evidence="2" key="2">
    <citation type="submission" date="2018-04" db="EMBL/GenBank/DDBJ databases">
        <title>OnivRS2 (Oryza nivara Reference Sequence Version 2).</title>
        <authorList>
            <person name="Zhang J."/>
            <person name="Kudrna D."/>
            <person name="Lee S."/>
            <person name="Talag J."/>
            <person name="Rajasekar S."/>
            <person name="Welchert J."/>
            <person name="Hsing Y.-I."/>
            <person name="Wing R.A."/>
        </authorList>
    </citation>
    <scope>NUCLEOTIDE SEQUENCE [LARGE SCALE GENOMIC DNA]</scope>
</reference>
<sequence length="65" mass="7294">MQTHPDLPSARLRSSRLRPSRRRLRRKVSPPPDAHTHPLPIPVGARGGDNQDNSTQAELWLVLAI</sequence>
<dbReference type="AlphaFoldDB" id="A0A0E0FK35"/>
<dbReference type="EnsemblPlants" id="ONIVA01G13670.1">
    <property type="protein sequence ID" value="ONIVA01G13670.1"/>
    <property type="gene ID" value="ONIVA01G13670"/>
</dbReference>
<dbReference type="HOGENOM" id="CLU_2853602_0_0_1"/>
<organism evidence="2">
    <name type="scientific">Oryza nivara</name>
    <name type="common">Indian wild rice</name>
    <name type="synonym">Oryza sativa f. spontanea</name>
    <dbReference type="NCBI Taxonomy" id="4536"/>
    <lineage>
        <taxon>Eukaryota</taxon>
        <taxon>Viridiplantae</taxon>
        <taxon>Streptophyta</taxon>
        <taxon>Embryophyta</taxon>
        <taxon>Tracheophyta</taxon>
        <taxon>Spermatophyta</taxon>
        <taxon>Magnoliopsida</taxon>
        <taxon>Liliopsida</taxon>
        <taxon>Poales</taxon>
        <taxon>Poaceae</taxon>
        <taxon>BOP clade</taxon>
        <taxon>Oryzoideae</taxon>
        <taxon>Oryzeae</taxon>
        <taxon>Oryzinae</taxon>
        <taxon>Oryza</taxon>
    </lineage>
</organism>
<feature type="compositionally biased region" description="Basic residues" evidence="1">
    <location>
        <begin position="13"/>
        <end position="28"/>
    </location>
</feature>
<accession>A0A0E0FK35</accession>
<evidence type="ECO:0000256" key="1">
    <source>
        <dbReference type="SAM" id="MobiDB-lite"/>
    </source>
</evidence>